<sequence length="91" mass="10745">MIPSVHVIPQKQVVGIRWIPTYFEDLQKIVELPMNITDNSHGSLYVHDIRLLDQHFLQLETQLVYHCLRHQLALIQPFEALVQIQRTLYLS</sequence>
<evidence type="ECO:0000313" key="1">
    <source>
        <dbReference type="EMBL" id="CDK27032.1"/>
    </source>
</evidence>
<dbReference type="GeneID" id="34520416"/>
<gene>
    <name evidence="1" type="ORF">KUCA_T00003009001</name>
</gene>
<dbReference type="EMBL" id="HG793127">
    <property type="protein sequence ID" value="CDK27032.1"/>
    <property type="molecule type" value="Genomic_DNA"/>
</dbReference>
<dbReference type="AlphaFoldDB" id="W6MPJ2"/>
<accession>W6MPJ2</accession>
<dbReference type="RefSeq" id="XP_022459028.1">
    <property type="nucleotide sequence ID" value="XM_022603310.1"/>
</dbReference>
<dbReference type="Proteomes" id="UP000019384">
    <property type="component" value="Unassembled WGS sequence"/>
</dbReference>
<reference evidence="1" key="2">
    <citation type="submission" date="2014-02" db="EMBL/GenBank/DDBJ databases">
        <title>Complete DNA sequence of /Kuraishia capsulata/ illustrates novel genomic features among budding yeasts (/Saccharomycotina/).</title>
        <authorList>
            <person name="Morales L."/>
            <person name="Noel B."/>
            <person name="Porcel B."/>
            <person name="Marcet-Houben M."/>
            <person name="Hullo M-F."/>
            <person name="Sacerdot C."/>
            <person name="Tekaia F."/>
            <person name="Leh-Louis V."/>
            <person name="Despons L."/>
            <person name="Khanna V."/>
            <person name="Aury J-M."/>
            <person name="Barbe V."/>
            <person name="Couloux A."/>
            <person name="Labadie K."/>
            <person name="Pelletier E."/>
            <person name="Souciet J-L."/>
            <person name="Boekhout T."/>
            <person name="Gabaldon T."/>
            <person name="Wincker P."/>
            <person name="Dujon B."/>
        </authorList>
    </citation>
    <scope>NUCLEOTIDE SEQUENCE</scope>
    <source>
        <strain evidence="1">CBS 1993</strain>
    </source>
</reference>
<keyword evidence="2" id="KW-1185">Reference proteome</keyword>
<organism evidence="1 2">
    <name type="scientific">Kuraishia capsulata CBS 1993</name>
    <dbReference type="NCBI Taxonomy" id="1382522"/>
    <lineage>
        <taxon>Eukaryota</taxon>
        <taxon>Fungi</taxon>
        <taxon>Dikarya</taxon>
        <taxon>Ascomycota</taxon>
        <taxon>Saccharomycotina</taxon>
        <taxon>Pichiomycetes</taxon>
        <taxon>Pichiales</taxon>
        <taxon>Pichiaceae</taxon>
        <taxon>Kuraishia</taxon>
    </lineage>
</organism>
<protein>
    <submittedName>
        <fullName evidence="1">Uncharacterized protein</fullName>
    </submittedName>
</protein>
<evidence type="ECO:0000313" key="2">
    <source>
        <dbReference type="Proteomes" id="UP000019384"/>
    </source>
</evidence>
<proteinExistence type="predicted"/>
<name>W6MPJ2_9ASCO</name>
<dbReference type="HOGENOM" id="CLU_2427326_0_0_1"/>
<reference evidence="1" key="1">
    <citation type="submission" date="2013-12" db="EMBL/GenBank/DDBJ databases">
        <authorList>
            <person name="Genoscope - CEA"/>
        </authorList>
    </citation>
    <scope>NUCLEOTIDE SEQUENCE</scope>
    <source>
        <strain evidence="1">CBS 1993</strain>
    </source>
</reference>